<dbReference type="GO" id="GO:0004252">
    <property type="term" value="F:serine-type endopeptidase activity"/>
    <property type="evidence" value="ECO:0007669"/>
    <property type="project" value="TreeGrafter"/>
</dbReference>
<evidence type="ECO:0000313" key="5">
    <source>
        <dbReference type="Proteomes" id="UP000092213"/>
    </source>
</evidence>
<dbReference type="SUPFAM" id="SSF53474">
    <property type="entry name" value="alpha/beta-Hydrolases"/>
    <property type="match status" value="1"/>
</dbReference>
<keyword evidence="1" id="KW-0378">Hydrolase</keyword>
<dbReference type="Pfam" id="PF00326">
    <property type="entry name" value="Peptidase_S9"/>
    <property type="match status" value="1"/>
</dbReference>
<dbReference type="InterPro" id="IPR011042">
    <property type="entry name" value="6-blade_b-propeller_TolB-like"/>
</dbReference>
<evidence type="ECO:0000313" key="4">
    <source>
        <dbReference type="EMBL" id="ANN71124.1"/>
    </source>
</evidence>
<keyword evidence="2" id="KW-0645">Protease</keyword>
<dbReference type="GO" id="GO:0006508">
    <property type="term" value="P:proteolysis"/>
    <property type="evidence" value="ECO:0007669"/>
    <property type="project" value="InterPro"/>
</dbReference>
<dbReference type="EMBL" id="CP016171">
    <property type="protein sequence ID" value="ANN71124.1"/>
    <property type="molecule type" value="Genomic_DNA"/>
</dbReference>
<dbReference type="AlphaFoldDB" id="A0A193FVR3"/>
<sequence>MQKAFEVHDICLYRTITDLDCVRSTEIAACSVEAADEENDGTRTQIWLVPLDGGDPRQLTFGQSDSSPRWSPDGSRLAFLSNRGHGQQVYLIDPHGGEAMQLSRTASGVSSLEWAPDGRSLVVCCTLTVDPEIRGDHGKEQDTARGPDAPRVCWRLPYKLDGVGYTLDSEIHAYLLDAQTGEHKPLTEGAYQVNSIRFSPDSRRIAYTRTREGRLAHRTDMWLMNADGSGQRQTTSDLASVSYPKWSPDGRYIALTGSLQDGDAQMRLWIYDVERGCVEALGPDWIEVVSGQSVHWSLDGTSLVALLARNGRQEVVSVSVPDGRVATILGGDRHIARVACTARHLACVSQDAACPGEIWRADRDGLKETRVSDFNAWWSERLPPRVEMRRFIVPDGDRGTEEIDGWLLRPVDAKGPTPLLVDAHGGPASYALLDFNMHAYWYVLISRGWSVLALNPVGSSSYGRPFSSRLRENWGRYDLDQHLAAVETLRKEGIADERLAIAGKSYGGFLSAWAICNSTAFRAAVVCAPVTSLENHFGSSDSGYYADTYSMYGDAAVKRDAMRELSPMDYVENIRTPTLILQGEADDRCPKCQAEELFVGIMASTSTPAEMVLYPEATHHFLESGKPSRRMDAVTRLVGWVEKWIDVDVQPRKREEAPRS</sequence>
<organism evidence="4 5">
    <name type="scientific">Bordetella bronchialis</name>
    <dbReference type="NCBI Taxonomy" id="463025"/>
    <lineage>
        <taxon>Bacteria</taxon>
        <taxon>Pseudomonadati</taxon>
        <taxon>Pseudomonadota</taxon>
        <taxon>Betaproteobacteria</taxon>
        <taxon>Burkholderiales</taxon>
        <taxon>Alcaligenaceae</taxon>
        <taxon>Bordetella</taxon>
    </lineage>
</organism>
<gene>
    <name evidence="4" type="ORF">BAU08_07045</name>
</gene>
<name>A0A193FVR3_9BORD</name>
<dbReference type="PANTHER" id="PTHR42776">
    <property type="entry name" value="SERINE PEPTIDASE S9 FAMILY MEMBER"/>
    <property type="match status" value="1"/>
</dbReference>
<dbReference type="Gene3D" id="2.120.10.30">
    <property type="entry name" value="TolB, C-terminal domain"/>
    <property type="match status" value="2"/>
</dbReference>
<evidence type="ECO:0000259" key="3">
    <source>
        <dbReference type="Pfam" id="PF00326"/>
    </source>
</evidence>
<dbReference type="PANTHER" id="PTHR42776:SF27">
    <property type="entry name" value="DIPEPTIDYL PEPTIDASE FAMILY MEMBER 6"/>
    <property type="match status" value="1"/>
</dbReference>
<dbReference type="InterPro" id="IPR029058">
    <property type="entry name" value="AB_hydrolase_fold"/>
</dbReference>
<evidence type="ECO:0000256" key="2">
    <source>
        <dbReference type="ARBA" id="ARBA00022825"/>
    </source>
</evidence>
<keyword evidence="2" id="KW-0720">Serine protease</keyword>
<dbReference type="STRING" id="463025.BAU08_07045"/>
<dbReference type="InterPro" id="IPR001375">
    <property type="entry name" value="Peptidase_S9_cat"/>
</dbReference>
<evidence type="ECO:0000256" key="1">
    <source>
        <dbReference type="ARBA" id="ARBA00022801"/>
    </source>
</evidence>
<dbReference type="RefSeq" id="WP_066668712.1">
    <property type="nucleotide sequence ID" value="NZ_CP016171.1"/>
</dbReference>
<proteinExistence type="predicted"/>
<accession>A0A193FVR3</accession>
<protein>
    <submittedName>
        <fullName evidence="4">Peptidase S9</fullName>
    </submittedName>
</protein>
<dbReference type="Pfam" id="PF07676">
    <property type="entry name" value="PD40"/>
    <property type="match status" value="2"/>
</dbReference>
<feature type="domain" description="Peptidase S9 prolyl oligopeptidase catalytic" evidence="3">
    <location>
        <begin position="441"/>
        <end position="646"/>
    </location>
</feature>
<dbReference type="InterPro" id="IPR011659">
    <property type="entry name" value="WD40"/>
</dbReference>
<dbReference type="Gene3D" id="3.40.50.1820">
    <property type="entry name" value="alpha/beta hydrolase"/>
    <property type="match status" value="1"/>
</dbReference>
<dbReference type="Proteomes" id="UP000092213">
    <property type="component" value="Chromosome"/>
</dbReference>
<reference evidence="4 5" key="1">
    <citation type="submission" date="2016-06" db="EMBL/GenBank/DDBJ databases">
        <title>Complete genome sequences of Bordetella bronchialis and Bordetella flabilis.</title>
        <authorList>
            <person name="LiPuma J.J."/>
            <person name="Spilker T."/>
        </authorList>
    </citation>
    <scope>NUCLEOTIDE SEQUENCE [LARGE SCALE GENOMIC DNA]</scope>
    <source>
        <strain evidence="4 5">AU17976</strain>
    </source>
</reference>
<dbReference type="SUPFAM" id="SSF82171">
    <property type="entry name" value="DPP6 N-terminal domain-like"/>
    <property type="match status" value="1"/>
</dbReference>